<comment type="caution">
    <text evidence="5">The sequence shown here is derived from an EMBL/GenBank/DDBJ whole genome shotgun (WGS) entry which is preliminary data.</text>
</comment>
<dbReference type="PRINTS" id="PR00038">
    <property type="entry name" value="HTHLUXR"/>
</dbReference>
<name>A0A4Q6XHR1_9SPHI</name>
<evidence type="ECO:0000256" key="1">
    <source>
        <dbReference type="ARBA" id="ARBA00023015"/>
    </source>
</evidence>
<keyword evidence="6" id="KW-1185">Reference proteome</keyword>
<dbReference type="PANTHER" id="PTHR44688:SF16">
    <property type="entry name" value="DNA-BINDING TRANSCRIPTIONAL ACTIVATOR DEVR_DOSR"/>
    <property type="match status" value="1"/>
</dbReference>
<dbReference type="OrthoDB" id="1727128at2"/>
<dbReference type="InterPro" id="IPR000792">
    <property type="entry name" value="Tscrpt_reg_LuxR_C"/>
</dbReference>
<keyword evidence="1" id="KW-0805">Transcription regulation</keyword>
<dbReference type="AlphaFoldDB" id="A0A4Q6XHR1"/>
<dbReference type="GO" id="GO:0003677">
    <property type="term" value="F:DNA binding"/>
    <property type="evidence" value="ECO:0007669"/>
    <property type="project" value="UniProtKB-KW"/>
</dbReference>
<evidence type="ECO:0000256" key="3">
    <source>
        <dbReference type="ARBA" id="ARBA00023163"/>
    </source>
</evidence>
<proteinExistence type="predicted"/>
<dbReference type="GO" id="GO:0006355">
    <property type="term" value="P:regulation of DNA-templated transcription"/>
    <property type="evidence" value="ECO:0007669"/>
    <property type="project" value="InterPro"/>
</dbReference>
<dbReference type="PROSITE" id="PS50043">
    <property type="entry name" value="HTH_LUXR_2"/>
    <property type="match status" value="1"/>
</dbReference>
<gene>
    <name evidence="5" type="ORF">EWE74_10155</name>
</gene>
<dbReference type="SUPFAM" id="SSF46894">
    <property type="entry name" value="C-terminal effector domain of the bipartite response regulators"/>
    <property type="match status" value="1"/>
</dbReference>
<dbReference type="Pfam" id="PF00196">
    <property type="entry name" value="GerE"/>
    <property type="match status" value="1"/>
</dbReference>
<dbReference type="RefSeq" id="WP_130141440.1">
    <property type="nucleotide sequence ID" value="NZ_SGIT01000002.1"/>
</dbReference>
<accession>A0A4Q6XHR1</accession>
<protein>
    <submittedName>
        <fullName evidence="5">LuxR family transcriptional regulator</fullName>
    </submittedName>
</protein>
<reference evidence="5 6" key="1">
    <citation type="submission" date="2019-02" db="EMBL/GenBank/DDBJ databases">
        <authorList>
            <person name="Li Y."/>
        </authorList>
    </citation>
    <scope>NUCLEOTIDE SEQUENCE [LARGE SCALE GENOMIC DNA]</scope>
    <source>
        <strain evidence="5 6">30C10-4-7</strain>
    </source>
</reference>
<dbReference type="InterPro" id="IPR036388">
    <property type="entry name" value="WH-like_DNA-bd_sf"/>
</dbReference>
<dbReference type="Gene3D" id="1.10.10.10">
    <property type="entry name" value="Winged helix-like DNA-binding domain superfamily/Winged helix DNA-binding domain"/>
    <property type="match status" value="1"/>
</dbReference>
<evidence type="ECO:0000313" key="5">
    <source>
        <dbReference type="EMBL" id="RZF59520.1"/>
    </source>
</evidence>
<keyword evidence="2" id="KW-0238">DNA-binding</keyword>
<dbReference type="Proteomes" id="UP000292855">
    <property type="component" value="Unassembled WGS sequence"/>
</dbReference>
<dbReference type="InterPro" id="IPR016032">
    <property type="entry name" value="Sig_transdc_resp-reg_C-effctor"/>
</dbReference>
<dbReference type="CDD" id="cd06170">
    <property type="entry name" value="LuxR_C_like"/>
    <property type="match status" value="1"/>
</dbReference>
<dbReference type="EMBL" id="SGIT01000002">
    <property type="protein sequence ID" value="RZF59520.1"/>
    <property type="molecule type" value="Genomic_DNA"/>
</dbReference>
<organism evidence="5 6">
    <name type="scientific">Sphingobacterium corticibacterium</name>
    <dbReference type="NCBI Taxonomy" id="2484746"/>
    <lineage>
        <taxon>Bacteria</taxon>
        <taxon>Pseudomonadati</taxon>
        <taxon>Bacteroidota</taxon>
        <taxon>Sphingobacteriia</taxon>
        <taxon>Sphingobacteriales</taxon>
        <taxon>Sphingobacteriaceae</taxon>
        <taxon>Sphingobacterium</taxon>
    </lineage>
</organism>
<evidence type="ECO:0000256" key="2">
    <source>
        <dbReference type="ARBA" id="ARBA00023125"/>
    </source>
</evidence>
<feature type="domain" description="HTH luxR-type" evidence="4">
    <location>
        <begin position="182"/>
        <end position="247"/>
    </location>
</feature>
<evidence type="ECO:0000313" key="6">
    <source>
        <dbReference type="Proteomes" id="UP000292855"/>
    </source>
</evidence>
<dbReference type="Gene3D" id="3.30.450.20">
    <property type="entry name" value="PAS domain"/>
    <property type="match status" value="1"/>
</dbReference>
<dbReference type="PANTHER" id="PTHR44688">
    <property type="entry name" value="DNA-BINDING TRANSCRIPTIONAL ACTIVATOR DEVR_DOSR"/>
    <property type="match status" value="1"/>
</dbReference>
<keyword evidence="3" id="KW-0804">Transcription</keyword>
<evidence type="ECO:0000259" key="4">
    <source>
        <dbReference type="PROSITE" id="PS50043"/>
    </source>
</evidence>
<sequence length="249" mass="29431">MNRFFFPKNKIEKLSEIDLRQLSDYQEILHAFARTTYTSVYVIDYEKQAFEYMSENPLFLCGHSAEEVKEMGYAFYFKYVTEEDMDLLARINRIGFDFFEGIPIDERTRYTISYDFHMKSDNRKKILVHHKLTPVFLTGSGKLWKAICVVSLSTERGSGNIKITKQGDKEIFLFDLMEDRWKNVETINLSDREREILQLSIRGFTINEIAEETFVSPETIKFHRKKLFNKLKVTNISEAIFHAVNNRLL</sequence>
<dbReference type="SMART" id="SM00421">
    <property type="entry name" value="HTH_LUXR"/>
    <property type="match status" value="1"/>
</dbReference>